<dbReference type="OrthoDB" id="6519165at2"/>
<keyword evidence="3" id="KW-1185">Reference proteome</keyword>
<dbReference type="RefSeq" id="WP_042870402.1">
    <property type="nucleotide sequence ID" value="NZ_CM001975.1"/>
</dbReference>
<dbReference type="STRING" id="568768.GCA_000406125_01819"/>
<reference evidence="2 3" key="1">
    <citation type="journal article" date="2019" name="Environ. Microbiol.">
        <title>The phytopathogenic nature of Dickeya aquatica 174/2 and the dynamic early evolution of Dickeya pathogenicity.</title>
        <authorList>
            <person name="Duprey A."/>
            <person name="Taib N."/>
            <person name="Leonard S."/>
            <person name="Garin T."/>
            <person name="Flandrois J.P."/>
            <person name="Nasser W."/>
            <person name="Brochier-Armanet C."/>
            <person name="Reverchon S."/>
        </authorList>
    </citation>
    <scope>NUCLEOTIDE SEQUENCE [LARGE SCALE GENOMIC DNA]</scope>
    <source>
        <strain evidence="2 3">NCPPB 569</strain>
    </source>
</reference>
<feature type="signal peptide" evidence="1">
    <location>
        <begin position="1"/>
        <end position="19"/>
    </location>
</feature>
<sequence>MKKVVPSLVIFLLSAPVLAAPQLANLSKLEYGSRWAFNREEVQLICRPDHAMYVINPSTLVQYPLNDVAREQVSSGRVNANALETILLDNPQNPGQKMSLQPFIDRAQSLCQ</sequence>
<dbReference type="InterPro" id="IPR019648">
    <property type="entry name" value="YebY"/>
</dbReference>
<evidence type="ECO:0000313" key="2">
    <source>
        <dbReference type="EMBL" id="QDX30168.1"/>
    </source>
</evidence>
<organism evidence="2 3">
    <name type="scientific">Dickeya poaceiphila</name>
    <dbReference type="NCBI Taxonomy" id="568768"/>
    <lineage>
        <taxon>Bacteria</taxon>
        <taxon>Pseudomonadati</taxon>
        <taxon>Pseudomonadota</taxon>
        <taxon>Gammaproteobacteria</taxon>
        <taxon>Enterobacterales</taxon>
        <taxon>Pectobacteriaceae</taxon>
        <taxon>Dickeya</taxon>
    </lineage>
</organism>
<dbReference type="Proteomes" id="UP000320591">
    <property type="component" value="Chromosome"/>
</dbReference>
<dbReference type="Pfam" id="PF10709">
    <property type="entry name" value="DUF2511"/>
    <property type="match status" value="1"/>
</dbReference>
<dbReference type="KEGG" id="dic:Dpoa569_0002034"/>
<gene>
    <name evidence="2" type="ORF">Dpoa569_0002034</name>
</gene>
<accession>A0A5B8I8J7</accession>
<feature type="chain" id="PRO_5023097070" evidence="1">
    <location>
        <begin position="20"/>
        <end position="112"/>
    </location>
</feature>
<evidence type="ECO:0000256" key="1">
    <source>
        <dbReference type="SAM" id="SignalP"/>
    </source>
</evidence>
<dbReference type="AlphaFoldDB" id="A0A5B8I8J7"/>
<dbReference type="EMBL" id="CP042220">
    <property type="protein sequence ID" value="QDX30168.1"/>
    <property type="molecule type" value="Genomic_DNA"/>
</dbReference>
<name>A0A5B8I8J7_9GAMM</name>
<protein>
    <submittedName>
        <fullName evidence="2">DUF2511 domain-containing protein</fullName>
    </submittedName>
</protein>
<evidence type="ECO:0000313" key="3">
    <source>
        <dbReference type="Proteomes" id="UP000320591"/>
    </source>
</evidence>
<proteinExistence type="predicted"/>
<keyword evidence="1" id="KW-0732">Signal</keyword>